<sequence>MAQEASLRDTIASIITGTESPVSDPTSSSDHGNVIGGSSDDDELTPFPSPVLSAKSLAGLSLSSDGELEQEADLDRPISEQDKAKALEVKARANKAFAAKDFNLSIDLYTEAIALDPHDATFWNNRAMAKAKMEEHGAAIADASKAIELNPEYGKAYYRRGISYLAILRPTDAVPDFKKALAIEPGNRAARDQLQATVKLIRRIEFEKAISIGDTETASERCLSLIESGACTLDRSSQPDHMPLPIIPEDPNARYKPSKEFVDGMIESFKKGGKVAKRVAWEIILGVKEIVLNEKSLVEVEVPEGVTCDIVGDTHGQFYDLCHLLDIIKPPSENHMIVFNGDFVDRGSWSIEVALTVFAYKWLYPNRVFLNRGNHETNDMNKVYGFEGEAKSKHGEQTYKLFADVFTALPLATLLTASQPPSTQRSPGTAPLVLSPEGKKRYLVVHGGPPVSQDGVTLEDIKKVERYGRQPGQEGIMCEMLWTDPQEQPGRSPSKRGVGLAFGPDVTKRFCDANGITAIVRSHEVRQEGYAVEQGGLCITVFSAPNYCDQTGNKGAVVRMKPDGELSFEQFVNVPHPDVKPMAYAGGFGFMGM</sequence>
<organism evidence="19 20">
    <name type="scientific">Papiliotrema laurentii</name>
    <name type="common">Cryptococcus laurentii</name>
    <dbReference type="NCBI Taxonomy" id="5418"/>
    <lineage>
        <taxon>Eukaryota</taxon>
        <taxon>Fungi</taxon>
        <taxon>Dikarya</taxon>
        <taxon>Basidiomycota</taxon>
        <taxon>Agaricomycotina</taxon>
        <taxon>Tremellomycetes</taxon>
        <taxon>Tremellales</taxon>
        <taxon>Rhynchogastremaceae</taxon>
        <taxon>Papiliotrema</taxon>
    </lineage>
</organism>
<keyword evidence="9" id="KW-0464">Manganese</keyword>
<dbReference type="GO" id="GO:0005634">
    <property type="term" value="C:nucleus"/>
    <property type="evidence" value="ECO:0007669"/>
    <property type="project" value="UniProtKB-SubCell"/>
</dbReference>
<dbReference type="Pfam" id="PF00149">
    <property type="entry name" value="Metallophos"/>
    <property type="match status" value="1"/>
</dbReference>
<dbReference type="GO" id="GO:0004722">
    <property type="term" value="F:protein serine/threonine phosphatase activity"/>
    <property type="evidence" value="ECO:0007669"/>
    <property type="project" value="UniProtKB-EC"/>
</dbReference>
<dbReference type="InterPro" id="IPR004843">
    <property type="entry name" value="Calcineurin-like_PHP"/>
</dbReference>
<dbReference type="PROSITE" id="PS50005">
    <property type="entry name" value="TPR"/>
    <property type="match status" value="2"/>
</dbReference>
<comment type="function">
    <text evidence="13">Protein phosphatase that specifically binds to and dephosphorylates the molecular chaperone Hsp90. Dephosphorylation positively regulates the Hsp90 chaperone machinery.</text>
</comment>
<dbReference type="Gene3D" id="3.60.21.10">
    <property type="match status" value="1"/>
</dbReference>
<accession>A0AAD9FVF7</accession>
<keyword evidence="8 15" id="KW-0802">TPR repeat</keyword>
<feature type="region of interest" description="Disordered" evidence="17">
    <location>
        <begin position="1"/>
        <end position="51"/>
    </location>
</feature>
<keyword evidence="10" id="KW-0539">Nucleus</keyword>
<dbReference type="InterPro" id="IPR013235">
    <property type="entry name" value="PPP_dom"/>
</dbReference>
<evidence type="ECO:0000256" key="8">
    <source>
        <dbReference type="ARBA" id="ARBA00022803"/>
    </source>
</evidence>
<evidence type="ECO:0000256" key="10">
    <source>
        <dbReference type="ARBA" id="ARBA00023242"/>
    </source>
</evidence>
<keyword evidence="5" id="KW-0479">Metal-binding</keyword>
<dbReference type="InterPro" id="IPR051134">
    <property type="entry name" value="PPP_phosphatase"/>
</dbReference>
<dbReference type="EC" id="3.1.3.16" evidence="16"/>
<comment type="similarity">
    <text evidence="4">Belongs to the PPP phosphatase family. PP-5 (PP-T) subfamily.</text>
</comment>
<dbReference type="Pfam" id="PF13181">
    <property type="entry name" value="TPR_8"/>
    <property type="match status" value="1"/>
</dbReference>
<evidence type="ECO:0000256" key="9">
    <source>
        <dbReference type="ARBA" id="ARBA00023211"/>
    </source>
</evidence>
<dbReference type="FunFam" id="1.25.40.10:FF:000595">
    <property type="entry name" value="Serine/threonine-protein phosphatase"/>
    <property type="match status" value="1"/>
</dbReference>
<evidence type="ECO:0000313" key="20">
    <source>
        <dbReference type="Proteomes" id="UP001182556"/>
    </source>
</evidence>
<dbReference type="InterPro" id="IPR029052">
    <property type="entry name" value="Metallo-depent_PP-like"/>
</dbReference>
<dbReference type="Proteomes" id="UP001182556">
    <property type="component" value="Unassembled WGS sequence"/>
</dbReference>
<comment type="catalytic activity">
    <reaction evidence="11">
        <text>O-phospho-L-seryl-[protein] + H2O = L-seryl-[protein] + phosphate</text>
        <dbReference type="Rhea" id="RHEA:20629"/>
        <dbReference type="Rhea" id="RHEA-COMP:9863"/>
        <dbReference type="Rhea" id="RHEA-COMP:11604"/>
        <dbReference type="ChEBI" id="CHEBI:15377"/>
        <dbReference type="ChEBI" id="CHEBI:29999"/>
        <dbReference type="ChEBI" id="CHEBI:43474"/>
        <dbReference type="ChEBI" id="CHEBI:83421"/>
        <dbReference type="EC" id="3.1.3.16"/>
    </reaction>
    <physiologicalReaction direction="left-to-right" evidence="11">
        <dbReference type="Rhea" id="RHEA:20630"/>
    </physiologicalReaction>
</comment>
<keyword evidence="6" id="KW-0677">Repeat</keyword>
<evidence type="ECO:0000256" key="6">
    <source>
        <dbReference type="ARBA" id="ARBA00022737"/>
    </source>
</evidence>
<comment type="catalytic activity">
    <reaction evidence="12">
        <text>O-phospho-L-threonyl-[protein] + H2O = L-threonyl-[protein] + phosphate</text>
        <dbReference type="Rhea" id="RHEA:47004"/>
        <dbReference type="Rhea" id="RHEA-COMP:11060"/>
        <dbReference type="Rhea" id="RHEA-COMP:11605"/>
        <dbReference type="ChEBI" id="CHEBI:15377"/>
        <dbReference type="ChEBI" id="CHEBI:30013"/>
        <dbReference type="ChEBI" id="CHEBI:43474"/>
        <dbReference type="ChEBI" id="CHEBI:61977"/>
        <dbReference type="EC" id="3.1.3.16"/>
    </reaction>
    <physiologicalReaction direction="left-to-right" evidence="12">
        <dbReference type="Rhea" id="RHEA:47005"/>
    </physiologicalReaction>
</comment>
<dbReference type="PRINTS" id="PR00114">
    <property type="entry name" value="STPHPHTASE"/>
</dbReference>
<keyword evidence="20" id="KW-1185">Reference proteome</keyword>
<dbReference type="SMART" id="SM00028">
    <property type="entry name" value="TPR"/>
    <property type="match status" value="3"/>
</dbReference>
<dbReference type="EMBL" id="JAODAN010000002">
    <property type="protein sequence ID" value="KAK1926818.1"/>
    <property type="molecule type" value="Genomic_DNA"/>
</dbReference>
<dbReference type="Pfam" id="PF08321">
    <property type="entry name" value="PPP5"/>
    <property type="match status" value="1"/>
</dbReference>
<comment type="cofactor">
    <cofactor evidence="1">
        <name>Mn(2+)</name>
        <dbReference type="ChEBI" id="CHEBI:29035"/>
    </cofactor>
</comment>
<evidence type="ECO:0000256" key="11">
    <source>
        <dbReference type="ARBA" id="ARBA00047986"/>
    </source>
</evidence>
<dbReference type="GO" id="GO:0046872">
    <property type="term" value="F:metal ion binding"/>
    <property type="evidence" value="ECO:0007669"/>
    <property type="project" value="UniProtKB-KW"/>
</dbReference>
<evidence type="ECO:0000256" key="7">
    <source>
        <dbReference type="ARBA" id="ARBA00022801"/>
    </source>
</evidence>
<evidence type="ECO:0000256" key="12">
    <source>
        <dbReference type="ARBA" id="ARBA00048832"/>
    </source>
</evidence>
<evidence type="ECO:0000256" key="5">
    <source>
        <dbReference type="ARBA" id="ARBA00022723"/>
    </source>
</evidence>
<feature type="compositionally biased region" description="Polar residues" evidence="17">
    <location>
        <begin position="13"/>
        <end position="31"/>
    </location>
</feature>
<dbReference type="PANTHER" id="PTHR45668">
    <property type="entry name" value="SERINE/THREONINE-PROTEIN PHOSPHATASE 5-RELATED"/>
    <property type="match status" value="1"/>
</dbReference>
<protein>
    <recommendedName>
        <fullName evidence="16">Serine/threonine-protein phosphatase</fullName>
        <ecNumber evidence="16">3.1.3.16</ecNumber>
    </recommendedName>
</protein>
<dbReference type="AlphaFoldDB" id="A0AAD9FVF7"/>
<gene>
    <name evidence="19" type="ORF">DB88DRAFT_483101</name>
</gene>
<dbReference type="PANTHER" id="PTHR45668:SF5">
    <property type="entry name" value="SERINE_THREONINE-PROTEIN PHOSPHATASE 5"/>
    <property type="match status" value="1"/>
</dbReference>
<evidence type="ECO:0000256" key="14">
    <source>
        <dbReference type="PIRSR" id="PIRSR033096-1"/>
    </source>
</evidence>
<dbReference type="SMART" id="SM00156">
    <property type="entry name" value="PP2Ac"/>
    <property type="match status" value="1"/>
</dbReference>
<dbReference type="PROSITE" id="PS00125">
    <property type="entry name" value="SER_THR_PHOSPHATASE"/>
    <property type="match status" value="1"/>
</dbReference>
<evidence type="ECO:0000256" key="13">
    <source>
        <dbReference type="ARBA" id="ARBA00059747"/>
    </source>
</evidence>
<comment type="subcellular location">
    <subcellularLocation>
        <location evidence="3">Nucleus</location>
    </subcellularLocation>
</comment>
<feature type="active site" description="Proton donor/acceptor" evidence="14">
    <location>
        <position position="375"/>
    </location>
</feature>
<dbReference type="InterPro" id="IPR041753">
    <property type="entry name" value="PP5_C"/>
</dbReference>
<dbReference type="InterPro" id="IPR011990">
    <property type="entry name" value="TPR-like_helical_dom_sf"/>
</dbReference>
<dbReference type="PIRSF" id="PIRSF033096">
    <property type="entry name" value="PPPtase_5"/>
    <property type="match status" value="1"/>
</dbReference>
<evidence type="ECO:0000256" key="4">
    <source>
        <dbReference type="ARBA" id="ARBA00008786"/>
    </source>
</evidence>
<dbReference type="FunFam" id="3.60.21.10:FF:000039">
    <property type="entry name" value="Serine/threonine-protein phosphatase"/>
    <property type="match status" value="1"/>
</dbReference>
<evidence type="ECO:0000259" key="18">
    <source>
        <dbReference type="PROSITE" id="PS00125"/>
    </source>
</evidence>
<dbReference type="SUPFAM" id="SSF56300">
    <property type="entry name" value="Metallo-dependent phosphatases"/>
    <property type="match status" value="1"/>
</dbReference>
<feature type="domain" description="Serine/threonine specific protein phosphatases" evidence="18">
    <location>
        <begin position="371"/>
        <end position="376"/>
    </location>
</feature>
<dbReference type="InterPro" id="IPR006186">
    <property type="entry name" value="Ser/Thr-sp_prot-phosphatase"/>
</dbReference>
<evidence type="ECO:0000256" key="17">
    <source>
        <dbReference type="SAM" id="MobiDB-lite"/>
    </source>
</evidence>
<dbReference type="SUPFAM" id="SSF48452">
    <property type="entry name" value="TPR-like"/>
    <property type="match status" value="1"/>
</dbReference>
<evidence type="ECO:0000256" key="1">
    <source>
        <dbReference type="ARBA" id="ARBA00001936"/>
    </source>
</evidence>
<evidence type="ECO:0000256" key="16">
    <source>
        <dbReference type="RuleBase" id="RU004273"/>
    </source>
</evidence>
<dbReference type="Gene3D" id="1.25.40.10">
    <property type="entry name" value="Tetratricopeptide repeat domain"/>
    <property type="match status" value="1"/>
</dbReference>
<evidence type="ECO:0000256" key="3">
    <source>
        <dbReference type="ARBA" id="ARBA00004123"/>
    </source>
</evidence>
<keyword evidence="7 16" id="KW-0378">Hydrolase</keyword>
<comment type="caution">
    <text evidence="19">The sequence shown here is derived from an EMBL/GenBank/DDBJ whole genome shotgun (WGS) entry which is preliminary data.</text>
</comment>
<feature type="repeat" description="TPR" evidence="15">
    <location>
        <begin position="154"/>
        <end position="187"/>
    </location>
</feature>
<dbReference type="InterPro" id="IPR019734">
    <property type="entry name" value="TPR_rpt"/>
</dbReference>
<evidence type="ECO:0000256" key="15">
    <source>
        <dbReference type="PROSITE-ProRule" id="PRU00339"/>
    </source>
</evidence>
<feature type="repeat" description="TPR" evidence="15">
    <location>
        <begin position="120"/>
        <end position="153"/>
    </location>
</feature>
<reference evidence="19" key="1">
    <citation type="submission" date="2023-02" db="EMBL/GenBank/DDBJ databases">
        <title>Identification and recombinant expression of a fungal hydrolase from Papiliotrema laurentii that hydrolyzes apple cutin and clears colloidal polyester polyurethane.</title>
        <authorList>
            <consortium name="DOE Joint Genome Institute"/>
            <person name="Roman V.A."/>
            <person name="Bojanowski C."/>
            <person name="Crable B.R."/>
            <person name="Wagner D.N."/>
            <person name="Hung C.S."/>
            <person name="Nadeau L.J."/>
            <person name="Schratz L."/>
            <person name="Haridas S."/>
            <person name="Pangilinan J."/>
            <person name="Lipzen A."/>
            <person name="Na H."/>
            <person name="Yan M."/>
            <person name="Ng V."/>
            <person name="Grigoriev I.V."/>
            <person name="Spatafora J.W."/>
            <person name="Barlow D."/>
            <person name="Biffinger J."/>
            <person name="Kelley-Loughnane N."/>
            <person name="Varaljay V.A."/>
            <person name="Crookes-Goodson W.J."/>
        </authorList>
    </citation>
    <scope>NUCLEOTIDE SEQUENCE</scope>
    <source>
        <strain evidence="19">5307AH</strain>
    </source>
</reference>
<evidence type="ECO:0000313" key="19">
    <source>
        <dbReference type="EMBL" id="KAK1926818.1"/>
    </source>
</evidence>
<evidence type="ECO:0000256" key="2">
    <source>
        <dbReference type="ARBA" id="ARBA00001946"/>
    </source>
</evidence>
<proteinExistence type="inferred from homology"/>
<comment type="cofactor">
    <cofactor evidence="2">
        <name>Mg(2+)</name>
        <dbReference type="ChEBI" id="CHEBI:18420"/>
    </cofactor>
</comment>
<name>A0AAD9FVF7_PAPLA</name>
<dbReference type="CDD" id="cd07417">
    <property type="entry name" value="MPP_PP5_C"/>
    <property type="match status" value="1"/>
</dbReference>